<protein>
    <submittedName>
        <fullName evidence="1">Uncharacterized protein</fullName>
    </submittedName>
</protein>
<organism evidence="1">
    <name type="scientific">marine sediment metagenome</name>
    <dbReference type="NCBI Taxonomy" id="412755"/>
    <lineage>
        <taxon>unclassified sequences</taxon>
        <taxon>metagenomes</taxon>
        <taxon>ecological metagenomes</taxon>
    </lineage>
</organism>
<dbReference type="EMBL" id="LAZR01036194">
    <property type="protein sequence ID" value="KKL25492.1"/>
    <property type="molecule type" value="Genomic_DNA"/>
</dbReference>
<reference evidence="1" key="1">
    <citation type="journal article" date="2015" name="Nature">
        <title>Complex archaea that bridge the gap between prokaryotes and eukaryotes.</title>
        <authorList>
            <person name="Spang A."/>
            <person name="Saw J.H."/>
            <person name="Jorgensen S.L."/>
            <person name="Zaremba-Niedzwiedzka K."/>
            <person name="Martijn J."/>
            <person name="Lind A.E."/>
            <person name="van Eijk R."/>
            <person name="Schleper C."/>
            <person name="Guy L."/>
            <person name="Ettema T.J."/>
        </authorList>
    </citation>
    <scope>NUCLEOTIDE SEQUENCE</scope>
</reference>
<sequence length="510" mass="60445">WMGGLRSFYLRDFPEYYDAMPGMEFIDYIGRAGFFPGVHVMLPIVIWGAWQADKPELGQLAPAWMRTGLSGLRALSPEHIGKILEHIYPDRFRDYMVMLTLGSEGYDADEIWRKKQGDEKLTPEEEQLWLKATARVDGVKGILMQQTGLFRIRPQEFTEIRKEMRLAIEEATGVPISVQEQIDQNYPVTGKRFSDYYKLDVYQQKLLYEWETYRRWQGVTTPLYPSSWQLLDVKIRDYYEAVEKVYEEARMVGTYEDGELVRPSIIEANRQWVEGEIGPDQWKALRSDIQGGLAEAVRILGESPAYKDVPKTFEERATMLEERGIPTPTQTPDQELLYYYYELKPEYKYNWESQRMERDFDTYYAYIDILLESLDGPHRERLLERIQSDWTPLEKLYWQISRDFMRPYRNLRDIVLQQYSPEEIQQIRRFEVAPAAEREALQEIIGPEGDKLISGYQRTLREARQRLRILDPDMDAWLNFFGITTKLISTEAEETYEELRKKYLIKEMIQ</sequence>
<accession>A0A0F9CGB8</accession>
<name>A0A0F9CGB8_9ZZZZ</name>
<proteinExistence type="predicted"/>
<gene>
    <name evidence="1" type="ORF">LCGC14_2404750</name>
</gene>
<evidence type="ECO:0000313" key="1">
    <source>
        <dbReference type="EMBL" id="KKL25492.1"/>
    </source>
</evidence>
<feature type="non-terminal residue" evidence="1">
    <location>
        <position position="1"/>
    </location>
</feature>
<comment type="caution">
    <text evidence="1">The sequence shown here is derived from an EMBL/GenBank/DDBJ whole genome shotgun (WGS) entry which is preliminary data.</text>
</comment>
<dbReference type="AlphaFoldDB" id="A0A0F9CGB8"/>